<keyword evidence="3" id="KW-1185">Reference proteome</keyword>
<protein>
    <submittedName>
        <fullName evidence="2">Uncharacterized protein</fullName>
    </submittedName>
</protein>
<dbReference type="AlphaFoldDB" id="A0A8R7RDV3"/>
<reference evidence="2" key="2">
    <citation type="submission" date="2018-03" db="EMBL/GenBank/DDBJ databases">
        <title>The Triticum urartu genome reveals the dynamic nature of wheat genome evolution.</title>
        <authorList>
            <person name="Ling H."/>
            <person name="Ma B."/>
            <person name="Shi X."/>
            <person name="Liu H."/>
            <person name="Dong L."/>
            <person name="Sun H."/>
            <person name="Cao Y."/>
            <person name="Gao Q."/>
            <person name="Zheng S."/>
            <person name="Li Y."/>
            <person name="Yu Y."/>
            <person name="Du H."/>
            <person name="Qi M."/>
            <person name="Li Y."/>
            <person name="Yu H."/>
            <person name="Cui Y."/>
            <person name="Wang N."/>
            <person name="Chen C."/>
            <person name="Wu H."/>
            <person name="Zhao Y."/>
            <person name="Zhang J."/>
            <person name="Li Y."/>
            <person name="Zhou W."/>
            <person name="Zhang B."/>
            <person name="Hu W."/>
            <person name="Eijk M."/>
            <person name="Tang J."/>
            <person name="Witsenboer H."/>
            <person name="Zhao S."/>
            <person name="Li Z."/>
            <person name="Zhang A."/>
            <person name="Wang D."/>
            <person name="Liang C."/>
        </authorList>
    </citation>
    <scope>NUCLEOTIDE SEQUENCE [LARGE SCALE GENOMIC DNA]</scope>
    <source>
        <strain evidence="2">cv. G1812</strain>
    </source>
</reference>
<accession>A0A8R7RDV3</accession>
<dbReference type="EnsemblPlants" id="TuG1812U0000072800.01.T01">
    <property type="protein sequence ID" value="TuG1812U0000072800.01.T01"/>
    <property type="gene ID" value="TuG1812U0000072800.01"/>
</dbReference>
<evidence type="ECO:0000256" key="1">
    <source>
        <dbReference type="SAM" id="MobiDB-lite"/>
    </source>
</evidence>
<feature type="region of interest" description="Disordered" evidence="1">
    <location>
        <begin position="1"/>
        <end position="28"/>
    </location>
</feature>
<organism evidence="2 3">
    <name type="scientific">Triticum urartu</name>
    <name type="common">Red wild einkorn</name>
    <name type="synonym">Crithodium urartu</name>
    <dbReference type="NCBI Taxonomy" id="4572"/>
    <lineage>
        <taxon>Eukaryota</taxon>
        <taxon>Viridiplantae</taxon>
        <taxon>Streptophyta</taxon>
        <taxon>Embryophyta</taxon>
        <taxon>Tracheophyta</taxon>
        <taxon>Spermatophyta</taxon>
        <taxon>Magnoliopsida</taxon>
        <taxon>Liliopsida</taxon>
        <taxon>Poales</taxon>
        <taxon>Poaceae</taxon>
        <taxon>BOP clade</taxon>
        <taxon>Pooideae</taxon>
        <taxon>Triticodae</taxon>
        <taxon>Triticeae</taxon>
        <taxon>Triticinae</taxon>
        <taxon>Triticum</taxon>
    </lineage>
</organism>
<feature type="compositionally biased region" description="Pro residues" evidence="1">
    <location>
        <begin position="19"/>
        <end position="28"/>
    </location>
</feature>
<reference evidence="3" key="1">
    <citation type="journal article" date="2013" name="Nature">
        <title>Draft genome of the wheat A-genome progenitor Triticum urartu.</title>
        <authorList>
            <person name="Ling H.Q."/>
            <person name="Zhao S."/>
            <person name="Liu D."/>
            <person name="Wang J."/>
            <person name="Sun H."/>
            <person name="Zhang C."/>
            <person name="Fan H."/>
            <person name="Li D."/>
            <person name="Dong L."/>
            <person name="Tao Y."/>
            <person name="Gao C."/>
            <person name="Wu H."/>
            <person name="Li Y."/>
            <person name="Cui Y."/>
            <person name="Guo X."/>
            <person name="Zheng S."/>
            <person name="Wang B."/>
            <person name="Yu K."/>
            <person name="Liang Q."/>
            <person name="Yang W."/>
            <person name="Lou X."/>
            <person name="Chen J."/>
            <person name="Feng M."/>
            <person name="Jian J."/>
            <person name="Zhang X."/>
            <person name="Luo G."/>
            <person name="Jiang Y."/>
            <person name="Liu J."/>
            <person name="Wang Z."/>
            <person name="Sha Y."/>
            <person name="Zhang B."/>
            <person name="Wu H."/>
            <person name="Tang D."/>
            <person name="Shen Q."/>
            <person name="Xue P."/>
            <person name="Zou S."/>
            <person name="Wang X."/>
            <person name="Liu X."/>
            <person name="Wang F."/>
            <person name="Yang Y."/>
            <person name="An X."/>
            <person name="Dong Z."/>
            <person name="Zhang K."/>
            <person name="Zhang X."/>
            <person name="Luo M.C."/>
            <person name="Dvorak J."/>
            <person name="Tong Y."/>
            <person name="Wang J."/>
            <person name="Yang H."/>
            <person name="Li Z."/>
            <person name="Wang D."/>
            <person name="Zhang A."/>
            <person name="Wang J."/>
        </authorList>
    </citation>
    <scope>NUCLEOTIDE SEQUENCE</scope>
    <source>
        <strain evidence="3">cv. G1812</strain>
    </source>
</reference>
<dbReference type="Gramene" id="TuG1812G0300002254.01.T01">
    <property type="protein sequence ID" value="TuG1812G0300002254.01.T01"/>
    <property type="gene ID" value="TuG1812G0300002254.01"/>
</dbReference>
<name>A0A8R7RDV3_TRIUA</name>
<evidence type="ECO:0000313" key="3">
    <source>
        <dbReference type="Proteomes" id="UP000015106"/>
    </source>
</evidence>
<dbReference type="Gramene" id="TuG1812U0000072800.01.T01">
    <property type="protein sequence ID" value="TuG1812U0000072800.01.T01"/>
    <property type="gene ID" value="TuG1812U0000072800.01"/>
</dbReference>
<proteinExistence type="predicted"/>
<evidence type="ECO:0000313" key="2">
    <source>
        <dbReference type="EnsemblPlants" id="TuG1812U0000072800.01.T01"/>
    </source>
</evidence>
<sequence>MRPVSSSHAATPPCHTQPSPSPSPPPMPLSLIPCGAEEGCLTCSICVVVVLLSRQRRAPPPIGQHTHGPGPLWASSTWAHIPQICIPLHIRVMAIEDKFLSLDVLRRCCLASLNSFAKLLEVLY</sequence>
<dbReference type="EnsemblPlants" id="TuG1812G0300002254.01.T01">
    <property type="protein sequence ID" value="TuG1812G0300002254.01.T01"/>
    <property type="gene ID" value="TuG1812G0300002254.01"/>
</dbReference>
<reference evidence="2" key="3">
    <citation type="submission" date="2022-06" db="UniProtKB">
        <authorList>
            <consortium name="EnsemblPlants"/>
        </authorList>
    </citation>
    <scope>IDENTIFICATION</scope>
</reference>
<dbReference type="Proteomes" id="UP000015106">
    <property type="component" value="Chromosome 3"/>
</dbReference>